<evidence type="ECO:0000256" key="1">
    <source>
        <dbReference type="ARBA" id="ARBA00023015"/>
    </source>
</evidence>
<dbReference type="CDD" id="cd07377">
    <property type="entry name" value="WHTH_GntR"/>
    <property type="match status" value="1"/>
</dbReference>
<evidence type="ECO:0000256" key="2">
    <source>
        <dbReference type="ARBA" id="ARBA00023125"/>
    </source>
</evidence>
<keyword evidence="6" id="KW-1185">Reference proteome</keyword>
<dbReference type="SUPFAM" id="SSF64288">
    <property type="entry name" value="Chorismate lyase-like"/>
    <property type="match status" value="1"/>
</dbReference>
<dbReference type="SUPFAM" id="SSF46785">
    <property type="entry name" value="Winged helix' DNA-binding domain"/>
    <property type="match status" value="1"/>
</dbReference>
<dbReference type="PROSITE" id="PS50949">
    <property type="entry name" value="HTH_GNTR"/>
    <property type="match status" value="1"/>
</dbReference>
<dbReference type="InterPro" id="IPR050679">
    <property type="entry name" value="Bact_HTH_transcr_reg"/>
</dbReference>
<evidence type="ECO:0000313" key="6">
    <source>
        <dbReference type="Proteomes" id="UP000279446"/>
    </source>
</evidence>
<dbReference type="InterPro" id="IPR011663">
    <property type="entry name" value="UTRA"/>
</dbReference>
<protein>
    <submittedName>
        <fullName evidence="5">GntR family transcriptional regulator</fullName>
    </submittedName>
</protein>
<keyword evidence="1" id="KW-0805">Transcription regulation</keyword>
<dbReference type="GO" id="GO:0045892">
    <property type="term" value="P:negative regulation of DNA-templated transcription"/>
    <property type="evidence" value="ECO:0007669"/>
    <property type="project" value="TreeGrafter"/>
</dbReference>
<dbReference type="Pfam" id="PF00392">
    <property type="entry name" value="GntR"/>
    <property type="match status" value="1"/>
</dbReference>
<dbReference type="SMART" id="SM00866">
    <property type="entry name" value="UTRA"/>
    <property type="match status" value="1"/>
</dbReference>
<keyword evidence="2" id="KW-0238">DNA-binding</keyword>
<dbReference type="EMBL" id="RZNY01000005">
    <property type="protein sequence ID" value="RUT47127.1"/>
    <property type="molecule type" value="Genomic_DNA"/>
</dbReference>
<dbReference type="InterPro" id="IPR000524">
    <property type="entry name" value="Tscrpt_reg_HTH_GntR"/>
</dbReference>
<evidence type="ECO:0000256" key="3">
    <source>
        <dbReference type="ARBA" id="ARBA00023163"/>
    </source>
</evidence>
<dbReference type="AlphaFoldDB" id="A0A3S1BTJ2"/>
<feature type="domain" description="HTH gntR-type" evidence="4">
    <location>
        <begin position="9"/>
        <end position="77"/>
    </location>
</feature>
<proteinExistence type="predicted"/>
<evidence type="ECO:0000313" key="5">
    <source>
        <dbReference type="EMBL" id="RUT47127.1"/>
    </source>
</evidence>
<gene>
    <name evidence="5" type="ORF">EJP82_08060</name>
</gene>
<dbReference type="PANTHER" id="PTHR44846">
    <property type="entry name" value="MANNOSYL-D-GLYCERATE TRANSPORT/METABOLISM SYSTEM REPRESSOR MNGR-RELATED"/>
    <property type="match status" value="1"/>
</dbReference>
<dbReference type="RefSeq" id="WP_127191525.1">
    <property type="nucleotide sequence ID" value="NZ_RZNY01000005.1"/>
</dbReference>
<dbReference type="OrthoDB" id="214086at2"/>
<dbReference type="Pfam" id="PF07702">
    <property type="entry name" value="UTRA"/>
    <property type="match status" value="1"/>
</dbReference>
<accession>A0A3S1BTJ2</accession>
<name>A0A3S1BTJ2_9BACL</name>
<dbReference type="InterPro" id="IPR036388">
    <property type="entry name" value="WH-like_DNA-bd_sf"/>
</dbReference>
<dbReference type="GO" id="GO:0003677">
    <property type="term" value="F:DNA binding"/>
    <property type="evidence" value="ECO:0007669"/>
    <property type="project" value="UniProtKB-KW"/>
</dbReference>
<sequence length="244" mass="27380">MKNIGIEKETLSSIAVRTIIDLIETDVFKIGDKLDAEQKLADKLNISRPILREALQILELKGYIVRKHGVGTFVISKTPMLTTGIEKLDSMTDLVMAQNYTVGTIGITEPKVSSDESIRELLGLKDDEILLSFERIRTADNKPFALDRIYIPEKYVSADFFTNYANSSILSYLSAAQNIQIFSSHCNLFAENATAGDADKLGVKKHDALQILEQTFYSNANDPIFHGKSLIVNNILKFHIVRRR</sequence>
<dbReference type="PANTHER" id="PTHR44846:SF17">
    <property type="entry name" value="GNTR-FAMILY TRANSCRIPTIONAL REGULATOR"/>
    <property type="match status" value="1"/>
</dbReference>
<dbReference type="InterPro" id="IPR036390">
    <property type="entry name" value="WH_DNA-bd_sf"/>
</dbReference>
<dbReference type="InterPro" id="IPR028978">
    <property type="entry name" value="Chorismate_lyase_/UTRA_dom_sf"/>
</dbReference>
<dbReference type="SMART" id="SM00345">
    <property type="entry name" value="HTH_GNTR"/>
    <property type="match status" value="1"/>
</dbReference>
<dbReference type="Gene3D" id="1.10.10.10">
    <property type="entry name" value="Winged helix-like DNA-binding domain superfamily/Winged helix DNA-binding domain"/>
    <property type="match status" value="1"/>
</dbReference>
<dbReference type="Proteomes" id="UP000279446">
    <property type="component" value="Unassembled WGS sequence"/>
</dbReference>
<dbReference type="PRINTS" id="PR00035">
    <property type="entry name" value="HTHGNTR"/>
</dbReference>
<evidence type="ECO:0000259" key="4">
    <source>
        <dbReference type="PROSITE" id="PS50949"/>
    </source>
</evidence>
<dbReference type="Gene3D" id="3.40.1410.10">
    <property type="entry name" value="Chorismate lyase-like"/>
    <property type="match status" value="1"/>
</dbReference>
<keyword evidence="3" id="KW-0804">Transcription</keyword>
<reference evidence="5 6" key="1">
    <citation type="submission" date="2018-12" db="EMBL/GenBank/DDBJ databases">
        <authorList>
            <person name="Sun L."/>
            <person name="Chen Z."/>
        </authorList>
    </citation>
    <scope>NUCLEOTIDE SEQUENCE [LARGE SCALE GENOMIC DNA]</scope>
    <source>
        <strain evidence="5 6">DSM 15890</strain>
    </source>
</reference>
<dbReference type="GO" id="GO:0003700">
    <property type="term" value="F:DNA-binding transcription factor activity"/>
    <property type="evidence" value="ECO:0007669"/>
    <property type="project" value="InterPro"/>
</dbReference>
<comment type="caution">
    <text evidence="5">The sequence shown here is derived from an EMBL/GenBank/DDBJ whole genome shotgun (WGS) entry which is preliminary data.</text>
</comment>
<organism evidence="5 6">
    <name type="scientific">Paenibacillus anaericanus</name>
    <dbReference type="NCBI Taxonomy" id="170367"/>
    <lineage>
        <taxon>Bacteria</taxon>
        <taxon>Bacillati</taxon>
        <taxon>Bacillota</taxon>
        <taxon>Bacilli</taxon>
        <taxon>Bacillales</taxon>
        <taxon>Paenibacillaceae</taxon>
        <taxon>Paenibacillus</taxon>
    </lineage>
</organism>